<dbReference type="PANTHER" id="PTHR38433">
    <property type="match status" value="1"/>
</dbReference>
<evidence type="ECO:0000313" key="2">
    <source>
        <dbReference type="Proteomes" id="UP001595843"/>
    </source>
</evidence>
<name>A0ABV8JCL9_9BACL</name>
<accession>A0ABV8JCL9</accession>
<dbReference type="Proteomes" id="UP001595843">
    <property type="component" value="Unassembled WGS sequence"/>
</dbReference>
<organism evidence="1 2">
    <name type="scientific">Salinithrix halophila</name>
    <dbReference type="NCBI Taxonomy" id="1485204"/>
    <lineage>
        <taxon>Bacteria</taxon>
        <taxon>Bacillati</taxon>
        <taxon>Bacillota</taxon>
        <taxon>Bacilli</taxon>
        <taxon>Bacillales</taxon>
        <taxon>Thermoactinomycetaceae</taxon>
        <taxon>Salinithrix</taxon>
    </lineage>
</organism>
<dbReference type="Pfam" id="PF07849">
    <property type="entry name" value="DUF1641"/>
    <property type="match status" value="1"/>
</dbReference>
<comment type="caution">
    <text evidence="1">The sequence shown here is derived from an EMBL/GenBank/DDBJ whole genome shotgun (WGS) entry which is preliminary data.</text>
</comment>
<evidence type="ECO:0000313" key="1">
    <source>
        <dbReference type="EMBL" id="MFC4076648.1"/>
    </source>
</evidence>
<keyword evidence="2" id="KW-1185">Reference proteome</keyword>
<sequence length="164" mass="18132">MDRVEEKPLESGVEREEQLQALLESLAERQGSLERALELLEWLDRRGALEMGTAALERGDVLVKQLIQQANRPGAVEGLKVGSALFQALMQMDSRLIISLSEGMERGWRRVEQGEAPPVEGIWDLLRTLKDPEVAQGLSFILAMLKGIGSALSVAESVKEQQPD</sequence>
<protein>
    <submittedName>
        <fullName evidence="1">DUF1641 domain-containing protein</fullName>
    </submittedName>
</protein>
<proteinExistence type="predicted"/>
<dbReference type="PANTHER" id="PTHR38433:SF1">
    <property type="entry name" value="DUF1641 DOMAIN-CONTAINING PROTEIN"/>
    <property type="match status" value="1"/>
</dbReference>
<dbReference type="InterPro" id="IPR012440">
    <property type="entry name" value="DUF1641"/>
</dbReference>
<reference evidence="2" key="1">
    <citation type="journal article" date="2019" name="Int. J. Syst. Evol. Microbiol.">
        <title>The Global Catalogue of Microorganisms (GCM) 10K type strain sequencing project: providing services to taxonomists for standard genome sequencing and annotation.</title>
        <authorList>
            <consortium name="The Broad Institute Genomics Platform"/>
            <consortium name="The Broad Institute Genome Sequencing Center for Infectious Disease"/>
            <person name="Wu L."/>
            <person name="Ma J."/>
        </authorList>
    </citation>
    <scope>NUCLEOTIDE SEQUENCE [LARGE SCALE GENOMIC DNA]</scope>
    <source>
        <strain evidence="2">IBRC-M 10813</strain>
    </source>
</reference>
<dbReference type="EMBL" id="JBHSAP010000009">
    <property type="protein sequence ID" value="MFC4076648.1"/>
    <property type="molecule type" value="Genomic_DNA"/>
</dbReference>
<gene>
    <name evidence="1" type="ORF">ACFOUO_07480</name>
</gene>